<evidence type="ECO:0000313" key="3">
    <source>
        <dbReference type="Proteomes" id="UP000765845"/>
    </source>
</evidence>
<dbReference type="Pfam" id="PF00561">
    <property type="entry name" value="Abhydrolase_1"/>
    <property type="match status" value="1"/>
</dbReference>
<accession>A0ABX1GJU5</accession>
<dbReference type="SUPFAM" id="SSF53474">
    <property type="entry name" value="alpha/beta-Hydrolases"/>
    <property type="match status" value="1"/>
</dbReference>
<name>A0ABX1GJU5_9GAMM</name>
<dbReference type="EMBL" id="JAAWWK010000005">
    <property type="protein sequence ID" value="NKI18627.1"/>
    <property type="molecule type" value="Genomic_DNA"/>
</dbReference>
<gene>
    <name evidence="2" type="ORF">HCU74_14520</name>
</gene>
<dbReference type="Gene3D" id="3.40.50.1820">
    <property type="entry name" value="alpha/beta hydrolase"/>
    <property type="match status" value="1"/>
</dbReference>
<protein>
    <submittedName>
        <fullName evidence="2">Alpha/beta fold hydrolase</fullName>
    </submittedName>
</protein>
<dbReference type="InterPro" id="IPR029058">
    <property type="entry name" value="AB_hydrolase_fold"/>
</dbReference>
<proteinExistence type="predicted"/>
<reference evidence="2 3" key="1">
    <citation type="submission" date="2020-04" db="EMBL/GenBank/DDBJ databases">
        <authorList>
            <person name="Yoon J."/>
        </authorList>
    </citation>
    <scope>NUCLEOTIDE SEQUENCE [LARGE SCALE GENOMIC DNA]</scope>
    <source>
        <strain evidence="2 3">KMU-166</strain>
    </source>
</reference>
<dbReference type="RefSeq" id="WP_168451143.1">
    <property type="nucleotide sequence ID" value="NZ_JAAWWK010000005.1"/>
</dbReference>
<dbReference type="InterPro" id="IPR050471">
    <property type="entry name" value="AB_hydrolase"/>
</dbReference>
<dbReference type="InterPro" id="IPR000073">
    <property type="entry name" value="AB_hydrolase_1"/>
</dbReference>
<dbReference type="PANTHER" id="PTHR43433:SF5">
    <property type="entry name" value="AB HYDROLASE-1 DOMAIN-CONTAINING PROTEIN"/>
    <property type="match status" value="1"/>
</dbReference>
<dbReference type="GO" id="GO:0016787">
    <property type="term" value="F:hydrolase activity"/>
    <property type="evidence" value="ECO:0007669"/>
    <property type="project" value="UniProtKB-KW"/>
</dbReference>
<comment type="caution">
    <text evidence="2">The sequence shown here is derived from an EMBL/GenBank/DDBJ whole genome shotgun (WGS) entry which is preliminary data.</text>
</comment>
<dbReference type="PANTHER" id="PTHR43433">
    <property type="entry name" value="HYDROLASE, ALPHA/BETA FOLD FAMILY PROTEIN"/>
    <property type="match status" value="1"/>
</dbReference>
<sequence>MNHSSASPAPALPIRRAVKANGIVLQTEIFGSSEHPAVLLIMGLGKQLIAWPDSLCYRLASSGFRVIRFDNRDIGLSTKARNAPRVWQWLWASLRGTYPPAPYSLEDMAADSLGLLDALAIDQAHIVGVSMGGMIAQILCATQPGRVLSLTSMMSNTGAAEEPVASKPLARQVGRQRGKSGEAYLREAIKTQRMIQSPAFPLSDSDLEAKLRAEMARSFHPAGSLHQFLAVQQTGCRLHYLERITARTLVIHGTDDPLVPPQCGKRTAQAIPLAKLHMIDGLGHDLPEAIVPELCDELIGHFTRCAQGHSAHRKEDV</sequence>
<dbReference type="Proteomes" id="UP000765845">
    <property type="component" value="Unassembled WGS sequence"/>
</dbReference>
<evidence type="ECO:0000313" key="2">
    <source>
        <dbReference type="EMBL" id="NKI18627.1"/>
    </source>
</evidence>
<organism evidence="2 3">
    <name type="scientific">Spongiibacter thalassae</name>
    <dbReference type="NCBI Taxonomy" id="2721624"/>
    <lineage>
        <taxon>Bacteria</taxon>
        <taxon>Pseudomonadati</taxon>
        <taxon>Pseudomonadota</taxon>
        <taxon>Gammaproteobacteria</taxon>
        <taxon>Cellvibrionales</taxon>
        <taxon>Spongiibacteraceae</taxon>
        <taxon>Spongiibacter</taxon>
    </lineage>
</organism>
<keyword evidence="2" id="KW-0378">Hydrolase</keyword>
<keyword evidence="3" id="KW-1185">Reference proteome</keyword>
<evidence type="ECO:0000259" key="1">
    <source>
        <dbReference type="Pfam" id="PF00561"/>
    </source>
</evidence>
<feature type="domain" description="AB hydrolase-1" evidence="1">
    <location>
        <begin position="36"/>
        <end position="285"/>
    </location>
</feature>